<evidence type="ECO:0000256" key="1">
    <source>
        <dbReference type="ARBA" id="ARBA00004236"/>
    </source>
</evidence>
<keyword evidence="9" id="KW-1185">Reference proteome</keyword>
<sequence>MTRRLGWFLAGGLLVALLLAGVVSNFASGSPDGLDATARQGCTFDSHGEITGGDCMARREQDHQLADGPLAGYGIRGIDNPYLSTGLAGVLGVLVTFAVGGGVFWLARRRSPGKV</sequence>
<reference evidence="8" key="1">
    <citation type="submission" date="2021-01" db="EMBL/GenBank/DDBJ databases">
        <title>Whole genome shotgun sequence of Actinoplanes nipponensis NBRC 14063.</title>
        <authorList>
            <person name="Komaki H."/>
            <person name="Tamura T."/>
        </authorList>
    </citation>
    <scope>NUCLEOTIDE SEQUENCE</scope>
    <source>
        <strain evidence="8">NBRC 14063</strain>
    </source>
</reference>
<name>A0A919JHK0_9ACTN</name>
<dbReference type="InterPro" id="IPR025937">
    <property type="entry name" value="PDGLE_dom"/>
</dbReference>
<protein>
    <submittedName>
        <fullName evidence="8">Membrane protein</fullName>
    </submittedName>
</protein>
<comment type="caution">
    <text evidence="8">The sequence shown here is derived from an EMBL/GenBank/DDBJ whole genome shotgun (WGS) entry which is preliminary data.</text>
</comment>
<evidence type="ECO:0000256" key="3">
    <source>
        <dbReference type="ARBA" id="ARBA00022692"/>
    </source>
</evidence>
<proteinExistence type="predicted"/>
<feature type="transmembrane region" description="Helical" evidence="6">
    <location>
        <begin position="86"/>
        <end position="107"/>
    </location>
</feature>
<comment type="subcellular location">
    <subcellularLocation>
        <location evidence="1">Cell membrane</location>
    </subcellularLocation>
</comment>
<organism evidence="8 9">
    <name type="scientific">Actinoplanes nipponensis</name>
    <dbReference type="NCBI Taxonomy" id="135950"/>
    <lineage>
        <taxon>Bacteria</taxon>
        <taxon>Bacillati</taxon>
        <taxon>Actinomycetota</taxon>
        <taxon>Actinomycetes</taxon>
        <taxon>Micromonosporales</taxon>
        <taxon>Micromonosporaceae</taxon>
        <taxon>Actinoplanes</taxon>
    </lineage>
</organism>
<accession>A0A919JHK0</accession>
<dbReference type="RefSeq" id="WP_203770564.1">
    <property type="nucleotide sequence ID" value="NZ_BAAAYJ010000024.1"/>
</dbReference>
<evidence type="ECO:0000313" key="8">
    <source>
        <dbReference type="EMBL" id="GIE50666.1"/>
    </source>
</evidence>
<evidence type="ECO:0000256" key="2">
    <source>
        <dbReference type="ARBA" id="ARBA00022475"/>
    </source>
</evidence>
<keyword evidence="3 6" id="KW-0812">Transmembrane</keyword>
<evidence type="ECO:0000256" key="6">
    <source>
        <dbReference type="SAM" id="Phobius"/>
    </source>
</evidence>
<dbReference type="AlphaFoldDB" id="A0A919JHK0"/>
<dbReference type="Proteomes" id="UP000647172">
    <property type="component" value="Unassembled WGS sequence"/>
</dbReference>
<evidence type="ECO:0000313" key="9">
    <source>
        <dbReference type="Proteomes" id="UP000647172"/>
    </source>
</evidence>
<keyword evidence="5 6" id="KW-0472">Membrane</keyword>
<feature type="domain" description="PDGLE" evidence="7">
    <location>
        <begin position="7"/>
        <end position="109"/>
    </location>
</feature>
<keyword evidence="4 6" id="KW-1133">Transmembrane helix</keyword>
<keyword evidence="2" id="KW-1003">Cell membrane</keyword>
<dbReference type="Pfam" id="PF13190">
    <property type="entry name" value="PDGLE"/>
    <property type="match status" value="1"/>
</dbReference>
<evidence type="ECO:0000259" key="7">
    <source>
        <dbReference type="Pfam" id="PF13190"/>
    </source>
</evidence>
<evidence type="ECO:0000256" key="5">
    <source>
        <dbReference type="ARBA" id="ARBA00023136"/>
    </source>
</evidence>
<dbReference type="GO" id="GO:0005886">
    <property type="term" value="C:plasma membrane"/>
    <property type="evidence" value="ECO:0007669"/>
    <property type="project" value="UniProtKB-SubCell"/>
</dbReference>
<gene>
    <name evidence="8" type="ORF">Ani05nite_42000</name>
</gene>
<evidence type="ECO:0000256" key="4">
    <source>
        <dbReference type="ARBA" id="ARBA00022989"/>
    </source>
</evidence>
<dbReference type="EMBL" id="BOMQ01000051">
    <property type="protein sequence ID" value="GIE50666.1"/>
    <property type="molecule type" value="Genomic_DNA"/>
</dbReference>